<accession>A0AAW3FN87</accession>
<feature type="transmembrane region" description="Helical" evidence="5">
    <location>
        <begin position="58"/>
        <end position="81"/>
    </location>
</feature>
<dbReference type="InterPro" id="IPR051784">
    <property type="entry name" value="Nod_factor_ABC_transporter"/>
</dbReference>
<dbReference type="GO" id="GO:0016020">
    <property type="term" value="C:membrane"/>
    <property type="evidence" value="ECO:0007669"/>
    <property type="project" value="UniProtKB-SubCell"/>
</dbReference>
<protein>
    <submittedName>
        <fullName evidence="7">ABC transporter, permease protein</fullName>
    </submittedName>
</protein>
<reference evidence="7 8" key="1">
    <citation type="journal article" date="2014" name="Genome Announc.">
        <title>Draft Genome Sequence of Lactobacillus plantarum CMPG5300, a Human Vaginal Isolate.</title>
        <authorList>
            <person name="Malik S."/>
            <person name="Siezen R.J."/>
            <person name="Renckens B."/>
            <person name="Vaneechoutte M."/>
            <person name="Vanderleyden J."/>
            <person name="Lebeer S."/>
        </authorList>
    </citation>
    <scope>NUCLEOTIDE SEQUENCE [LARGE SCALE GENOMIC DNA]</scope>
    <source>
        <strain evidence="7 8">CMPG5300</strain>
    </source>
</reference>
<dbReference type="PANTHER" id="PTHR43229">
    <property type="entry name" value="NODULATION PROTEIN J"/>
    <property type="match status" value="1"/>
</dbReference>
<feature type="transmembrane region" description="Helical" evidence="5">
    <location>
        <begin position="142"/>
        <end position="163"/>
    </location>
</feature>
<name>A0AAW3FN87_LACPN</name>
<feature type="transmembrane region" description="Helical" evidence="5">
    <location>
        <begin position="102"/>
        <end position="122"/>
    </location>
</feature>
<evidence type="ECO:0000256" key="3">
    <source>
        <dbReference type="ARBA" id="ARBA00022989"/>
    </source>
</evidence>
<feature type="transmembrane region" description="Helical" evidence="5">
    <location>
        <begin position="259"/>
        <end position="278"/>
    </location>
</feature>
<dbReference type="Proteomes" id="UP000029801">
    <property type="component" value="Chromosome"/>
</dbReference>
<dbReference type="InterPro" id="IPR013525">
    <property type="entry name" value="ABC2_TM"/>
</dbReference>
<comment type="caution">
    <text evidence="7">The sequence shown here is derived from an EMBL/GenBank/DDBJ whole genome shotgun (WGS) entry which is preliminary data.</text>
</comment>
<evidence type="ECO:0000256" key="2">
    <source>
        <dbReference type="ARBA" id="ARBA00022692"/>
    </source>
</evidence>
<keyword evidence="4 5" id="KW-0472">Membrane</keyword>
<dbReference type="PANTHER" id="PTHR43229:SF2">
    <property type="entry name" value="NODULATION PROTEIN J"/>
    <property type="match status" value="1"/>
</dbReference>
<keyword evidence="2 5" id="KW-0812">Transmembrane</keyword>
<feature type="transmembrane region" description="Helical" evidence="5">
    <location>
        <begin position="20"/>
        <end position="38"/>
    </location>
</feature>
<dbReference type="Pfam" id="PF01061">
    <property type="entry name" value="ABC2_membrane"/>
    <property type="match status" value="1"/>
</dbReference>
<proteinExistence type="predicted"/>
<dbReference type="EMBL" id="AXZV01000011">
    <property type="protein sequence ID" value="KGH42608.1"/>
    <property type="molecule type" value="Genomic_DNA"/>
</dbReference>
<sequence>MLALIKRNYLLYFRNRSGVLLSLLSAAISFILYLVFLKQGMHRDWAQLPQANQLLDNWLISGTLALTGITTTLAGLNQLVWDRERQIQTDLLLTDAGPLQLQVSYLVSATIVGIVMQLLMFFGMWGYFNAADGLTISGSELLAVFGLIVVSAAFATLVNAVILKRVRAVDNLGKIATILGTAAGFLVGIYIPVGSLPSFAQTLVKLTPGSYVASLYRQALMSDTLNHVFNHQMTAQAHFERLMGIRLNWSGLLTTSQTYQIMGYIFLGCLLAVLIAPYRQRRRIQRLN</sequence>
<organism evidence="7 8">
    <name type="scientific">Lactiplantibacillus plantarum CMPG5300</name>
    <dbReference type="NCBI Taxonomy" id="1304889"/>
    <lineage>
        <taxon>Bacteria</taxon>
        <taxon>Bacillati</taxon>
        <taxon>Bacillota</taxon>
        <taxon>Bacilli</taxon>
        <taxon>Lactobacillales</taxon>
        <taxon>Lactobacillaceae</taxon>
        <taxon>Lactiplantibacillus</taxon>
    </lineage>
</organism>
<evidence type="ECO:0000259" key="6">
    <source>
        <dbReference type="Pfam" id="PF01061"/>
    </source>
</evidence>
<gene>
    <name evidence="7" type="ORF">CMPG5300_1794</name>
</gene>
<dbReference type="GO" id="GO:0140359">
    <property type="term" value="F:ABC-type transporter activity"/>
    <property type="evidence" value="ECO:0007669"/>
    <property type="project" value="InterPro"/>
</dbReference>
<evidence type="ECO:0000256" key="1">
    <source>
        <dbReference type="ARBA" id="ARBA00004141"/>
    </source>
</evidence>
<dbReference type="RefSeq" id="WP_047673621.1">
    <property type="nucleotide sequence ID" value="NZ_CM002918.1"/>
</dbReference>
<feature type="domain" description="ABC-2 type transporter transmembrane" evidence="6">
    <location>
        <begin position="2"/>
        <end position="220"/>
    </location>
</feature>
<comment type="subcellular location">
    <subcellularLocation>
        <location evidence="1">Membrane</location>
        <topology evidence="1">Multi-pass membrane protein</topology>
    </subcellularLocation>
</comment>
<feature type="transmembrane region" description="Helical" evidence="5">
    <location>
        <begin position="175"/>
        <end position="193"/>
    </location>
</feature>
<evidence type="ECO:0000256" key="4">
    <source>
        <dbReference type="ARBA" id="ARBA00023136"/>
    </source>
</evidence>
<evidence type="ECO:0000313" key="7">
    <source>
        <dbReference type="EMBL" id="KGH42608.1"/>
    </source>
</evidence>
<keyword evidence="3 5" id="KW-1133">Transmembrane helix</keyword>
<evidence type="ECO:0000256" key="5">
    <source>
        <dbReference type="SAM" id="Phobius"/>
    </source>
</evidence>
<evidence type="ECO:0000313" key="8">
    <source>
        <dbReference type="Proteomes" id="UP000029801"/>
    </source>
</evidence>
<dbReference type="AlphaFoldDB" id="A0AAW3FN87"/>